<accession>A0A653L1P9</accession>
<organism evidence="1 2">
    <name type="scientific">Aeromonas veronii</name>
    <dbReference type="NCBI Taxonomy" id="654"/>
    <lineage>
        <taxon>Bacteria</taxon>
        <taxon>Pseudomonadati</taxon>
        <taxon>Pseudomonadota</taxon>
        <taxon>Gammaproteobacteria</taxon>
        <taxon>Aeromonadales</taxon>
        <taxon>Aeromonadaceae</taxon>
        <taxon>Aeromonas</taxon>
    </lineage>
</organism>
<gene>
    <name evidence="1" type="ORF">AERO8C_20544</name>
</gene>
<evidence type="ECO:0000313" key="1">
    <source>
        <dbReference type="EMBL" id="VXA85555.1"/>
    </source>
</evidence>
<evidence type="ECO:0000313" key="2">
    <source>
        <dbReference type="Proteomes" id="UP000439123"/>
    </source>
</evidence>
<proteinExistence type="predicted"/>
<dbReference type="AlphaFoldDB" id="A0A653L1P9"/>
<dbReference type="Proteomes" id="UP000439123">
    <property type="component" value="Unassembled WGS sequence"/>
</dbReference>
<reference evidence="1 2" key="1">
    <citation type="submission" date="2019-10" db="EMBL/GenBank/DDBJ databases">
        <authorList>
            <person name="Karimi E."/>
        </authorList>
    </citation>
    <scope>NUCLEOTIDE SEQUENCE [LARGE SCALE GENOMIC DNA]</scope>
    <source>
        <strain evidence="1">Aeromonas sp. 8C</strain>
    </source>
</reference>
<dbReference type="EMBL" id="CABWLC010000012">
    <property type="protein sequence ID" value="VXA85555.1"/>
    <property type="molecule type" value="Genomic_DNA"/>
</dbReference>
<name>A0A653L1P9_AERVE</name>
<sequence>MAAGVSFIQQGGYKTTAILSAQAAQKFGPGIGLGLEHPAEGGGGSVRSRIHHSARLDAVVGRLDADGHILGAEQGLQRQQDLLGQPLLHLGTTGEELHDAVDLRQANHLAPRDIGHMSHAVDGDEVVFAGAGEADIPHHDHLVHLHLVLDHCHLGEGGIIEAGEDLVDVHLGDAVRRLGQTVIGQIQPQRLHDGAHMAFDLLPLLLAVKLVGDQGGFQSLGFEGSPDQQGFRT</sequence>
<protein>
    <submittedName>
        <fullName evidence="1">Uncharacterized protein</fullName>
    </submittedName>
</protein>